<gene>
    <name evidence="1" type="ORF">J7I42_11935</name>
</gene>
<organism evidence="1 2">
    <name type="scientific">Niastella soli</name>
    <dbReference type="NCBI Taxonomy" id="2821487"/>
    <lineage>
        <taxon>Bacteria</taxon>
        <taxon>Pseudomonadati</taxon>
        <taxon>Bacteroidota</taxon>
        <taxon>Chitinophagia</taxon>
        <taxon>Chitinophagales</taxon>
        <taxon>Chitinophagaceae</taxon>
        <taxon>Niastella</taxon>
    </lineage>
</organism>
<dbReference type="InterPro" id="IPR021958">
    <property type="entry name" value="DUF3575"/>
</dbReference>
<keyword evidence="2" id="KW-1185">Reference proteome</keyword>
<evidence type="ECO:0000313" key="2">
    <source>
        <dbReference type="Proteomes" id="UP000677244"/>
    </source>
</evidence>
<name>A0ABS3YT08_9BACT</name>
<dbReference type="EMBL" id="JAGHKO010000001">
    <property type="protein sequence ID" value="MBO9200979.1"/>
    <property type="molecule type" value="Genomic_DNA"/>
</dbReference>
<reference evidence="1 2" key="1">
    <citation type="submission" date="2021-03" db="EMBL/GenBank/DDBJ databases">
        <title>Assistant Professor.</title>
        <authorList>
            <person name="Huq M.A."/>
        </authorList>
    </citation>
    <scope>NUCLEOTIDE SEQUENCE [LARGE SCALE GENOMIC DNA]</scope>
    <source>
        <strain evidence="1 2">MAH-29</strain>
    </source>
</reference>
<sequence>MYRTCFLCLLLLLVTVIGNAQKYKSKTYFGDTGKVKLRMNFLGLADLYDGNVSIGGEIALNKRLSVIMDAGYICYSAYLPRIQKTSGIIFRPGIRLTLGQYRNTFIDLQFHYKGVRYTVNGWLDKDVVNNVPTFQEYKKFQIQKRVSGGQITFGGKESITQNGRWYLEFYIGVGLHYREENLYNEPGSEYGNGFSFIIPIRAITSDKHTHVTVAVPAGIRLVYNIK</sequence>
<accession>A0ABS3YT08</accession>
<proteinExistence type="predicted"/>
<dbReference type="Proteomes" id="UP000677244">
    <property type="component" value="Unassembled WGS sequence"/>
</dbReference>
<protein>
    <submittedName>
        <fullName evidence="1">DUF3575 domain-containing protein</fullName>
    </submittedName>
</protein>
<dbReference type="Pfam" id="PF12099">
    <property type="entry name" value="DUF3575"/>
    <property type="match status" value="1"/>
</dbReference>
<comment type="caution">
    <text evidence="1">The sequence shown here is derived from an EMBL/GenBank/DDBJ whole genome shotgun (WGS) entry which is preliminary data.</text>
</comment>
<evidence type="ECO:0000313" key="1">
    <source>
        <dbReference type="EMBL" id="MBO9200979.1"/>
    </source>
</evidence>
<dbReference type="RefSeq" id="WP_209139011.1">
    <property type="nucleotide sequence ID" value="NZ_JAGHKO010000001.1"/>
</dbReference>